<dbReference type="PANTHER" id="PTHR16223:SF238">
    <property type="entry name" value="TRANSCRIPTION FACTOR BHLH114"/>
    <property type="match status" value="1"/>
</dbReference>
<dbReference type="InterPro" id="IPR036638">
    <property type="entry name" value="HLH_DNA-bd_sf"/>
</dbReference>
<feature type="region of interest" description="Disordered" evidence="8">
    <location>
        <begin position="213"/>
        <end position="234"/>
    </location>
</feature>
<dbReference type="Proteomes" id="UP001418222">
    <property type="component" value="Unassembled WGS sequence"/>
</dbReference>
<feature type="domain" description="BHLH" evidence="9">
    <location>
        <begin position="231"/>
        <end position="280"/>
    </location>
</feature>
<comment type="subcellular location">
    <subcellularLocation>
        <location evidence="1">Nucleus</location>
    </subcellularLocation>
</comment>
<dbReference type="InterPro" id="IPR045239">
    <property type="entry name" value="bHLH95_bHLH"/>
</dbReference>
<dbReference type="GO" id="GO:0046983">
    <property type="term" value="F:protein dimerization activity"/>
    <property type="evidence" value="ECO:0007669"/>
    <property type="project" value="InterPro"/>
</dbReference>
<dbReference type="GO" id="GO:0000981">
    <property type="term" value="F:DNA-binding transcription factor activity, RNA polymerase II-specific"/>
    <property type="evidence" value="ECO:0007669"/>
    <property type="project" value="TreeGrafter"/>
</dbReference>
<name>A0AAP0G9I5_9ASPA</name>
<dbReference type="GO" id="GO:0005634">
    <property type="term" value="C:nucleus"/>
    <property type="evidence" value="ECO:0007669"/>
    <property type="project" value="UniProtKB-SubCell"/>
</dbReference>
<evidence type="ECO:0000313" key="10">
    <source>
        <dbReference type="EMBL" id="KAK8946456.1"/>
    </source>
</evidence>
<dbReference type="PANTHER" id="PTHR16223">
    <property type="entry name" value="TRANSCRIPTION FACTOR BHLH83-RELATED"/>
    <property type="match status" value="1"/>
</dbReference>
<dbReference type="FunFam" id="4.10.280.10:FF:000032">
    <property type="entry name" value="Transcription factor bHLH123 family"/>
    <property type="match status" value="1"/>
</dbReference>
<evidence type="ECO:0000256" key="7">
    <source>
        <dbReference type="ARBA" id="ARBA00023242"/>
    </source>
</evidence>
<dbReference type="AlphaFoldDB" id="A0AAP0G9I5"/>
<dbReference type="InterPro" id="IPR011598">
    <property type="entry name" value="bHLH_dom"/>
</dbReference>
<evidence type="ECO:0000256" key="3">
    <source>
        <dbReference type="ARBA" id="ARBA00011738"/>
    </source>
</evidence>
<evidence type="ECO:0000256" key="4">
    <source>
        <dbReference type="ARBA" id="ARBA00023015"/>
    </source>
</evidence>
<proteinExistence type="inferred from homology"/>
<sequence length="352" mass="38982">MAEEFQASNWWKTSKSSAGFHHGGSSPEEESNISCSTTTTDVKGASFPWPGDSTPSPIESGGFAVSSPTTDWSQTLLRASSSRRAESSIQFQAMLQENLISSRPAFSPSIDAGGESSMPAANHHPFFFNNSALPCVGAFPLIPTPSSSSSSMLQFLFDPDTRNQQSLFNCQQIVNNYQHSQLINHLQFTNNTPFWNASSSSSQPFDLIMKNTKEGREKENRTEPPMKRPRIEPPSSLTTFKVRKEKLGDRITALQQLVSPFGKTDTASVLHEAIECIKFLHDQVSVLSTPYLKNGQPMQQHQQSTNQLVDREVQNQNLRSRGLCLVPISSTYPMASETTADYWTPTFGGTYR</sequence>
<feature type="compositionally biased region" description="Polar residues" evidence="8">
    <location>
        <begin position="32"/>
        <end position="41"/>
    </location>
</feature>
<feature type="region of interest" description="Disordered" evidence="8">
    <location>
        <begin position="14"/>
        <end position="68"/>
    </location>
</feature>
<accession>A0AAP0G9I5</accession>
<evidence type="ECO:0000259" key="9">
    <source>
        <dbReference type="PROSITE" id="PS50888"/>
    </source>
</evidence>
<evidence type="ECO:0000256" key="2">
    <source>
        <dbReference type="ARBA" id="ARBA00005510"/>
    </source>
</evidence>
<comment type="subunit">
    <text evidence="3">Homodimer.</text>
</comment>
<organism evidence="10 11">
    <name type="scientific">Platanthera zijinensis</name>
    <dbReference type="NCBI Taxonomy" id="2320716"/>
    <lineage>
        <taxon>Eukaryota</taxon>
        <taxon>Viridiplantae</taxon>
        <taxon>Streptophyta</taxon>
        <taxon>Embryophyta</taxon>
        <taxon>Tracheophyta</taxon>
        <taxon>Spermatophyta</taxon>
        <taxon>Magnoliopsida</taxon>
        <taxon>Liliopsida</taxon>
        <taxon>Asparagales</taxon>
        <taxon>Orchidaceae</taxon>
        <taxon>Orchidoideae</taxon>
        <taxon>Orchideae</taxon>
        <taxon>Orchidinae</taxon>
        <taxon>Platanthera</taxon>
    </lineage>
</organism>
<keyword evidence="4" id="KW-0805">Transcription regulation</keyword>
<protein>
    <submittedName>
        <fullName evidence="10">Transcription factor bHLH112</fullName>
    </submittedName>
</protein>
<dbReference type="EMBL" id="JBBWWQ010000005">
    <property type="protein sequence ID" value="KAK8946456.1"/>
    <property type="molecule type" value="Genomic_DNA"/>
</dbReference>
<dbReference type="SUPFAM" id="SSF47459">
    <property type="entry name" value="HLH, helix-loop-helix DNA-binding domain"/>
    <property type="match status" value="1"/>
</dbReference>
<gene>
    <name evidence="10" type="primary">BHLH112</name>
    <name evidence="10" type="ORF">KSP39_PZI007009</name>
</gene>
<feature type="compositionally biased region" description="Basic and acidic residues" evidence="8">
    <location>
        <begin position="213"/>
        <end position="231"/>
    </location>
</feature>
<comment type="caution">
    <text evidence="10">The sequence shown here is derived from an EMBL/GenBank/DDBJ whole genome shotgun (WGS) entry which is preliminary data.</text>
</comment>
<evidence type="ECO:0000256" key="6">
    <source>
        <dbReference type="ARBA" id="ARBA00023163"/>
    </source>
</evidence>
<keyword evidence="11" id="KW-1185">Reference proteome</keyword>
<evidence type="ECO:0000313" key="11">
    <source>
        <dbReference type="Proteomes" id="UP001418222"/>
    </source>
</evidence>
<dbReference type="InterPro" id="IPR045843">
    <property type="entry name" value="IND-like"/>
</dbReference>
<keyword evidence="6" id="KW-0804">Transcription</keyword>
<dbReference type="CDD" id="cd11393">
    <property type="entry name" value="bHLH_AtbHLH_like"/>
    <property type="match status" value="1"/>
</dbReference>
<evidence type="ECO:0000256" key="1">
    <source>
        <dbReference type="ARBA" id="ARBA00004123"/>
    </source>
</evidence>
<keyword evidence="7" id="KW-0539">Nucleus</keyword>
<reference evidence="10 11" key="1">
    <citation type="journal article" date="2022" name="Nat. Plants">
        <title>Genomes of leafy and leafless Platanthera orchids illuminate the evolution of mycoheterotrophy.</title>
        <authorList>
            <person name="Li M.H."/>
            <person name="Liu K.W."/>
            <person name="Li Z."/>
            <person name="Lu H.C."/>
            <person name="Ye Q.L."/>
            <person name="Zhang D."/>
            <person name="Wang J.Y."/>
            <person name="Li Y.F."/>
            <person name="Zhong Z.M."/>
            <person name="Liu X."/>
            <person name="Yu X."/>
            <person name="Liu D.K."/>
            <person name="Tu X.D."/>
            <person name="Liu B."/>
            <person name="Hao Y."/>
            <person name="Liao X.Y."/>
            <person name="Jiang Y.T."/>
            <person name="Sun W.H."/>
            <person name="Chen J."/>
            <person name="Chen Y.Q."/>
            <person name="Ai Y."/>
            <person name="Zhai J.W."/>
            <person name="Wu S.S."/>
            <person name="Zhou Z."/>
            <person name="Hsiao Y.Y."/>
            <person name="Wu W.L."/>
            <person name="Chen Y.Y."/>
            <person name="Lin Y.F."/>
            <person name="Hsu J.L."/>
            <person name="Li C.Y."/>
            <person name="Wang Z.W."/>
            <person name="Zhao X."/>
            <person name="Zhong W.Y."/>
            <person name="Ma X.K."/>
            <person name="Ma L."/>
            <person name="Huang J."/>
            <person name="Chen G.Z."/>
            <person name="Huang M.Z."/>
            <person name="Huang L."/>
            <person name="Peng D.H."/>
            <person name="Luo Y.B."/>
            <person name="Zou S.Q."/>
            <person name="Chen S.P."/>
            <person name="Lan S."/>
            <person name="Tsai W.C."/>
            <person name="Van de Peer Y."/>
            <person name="Liu Z.J."/>
        </authorList>
    </citation>
    <scope>NUCLEOTIDE SEQUENCE [LARGE SCALE GENOMIC DNA]</scope>
    <source>
        <strain evidence="10">Lor287</strain>
    </source>
</reference>
<keyword evidence="5" id="KW-0238">DNA-binding</keyword>
<dbReference type="GO" id="GO:0000978">
    <property type="term" value="F:RNA polymerase II cis-regulatory region sequence-specific DNA binding"/>
    <property type="evidence" value="ECO:0007669"/>
    <property type="project" value="TreeGrafter"/>
</dbReference>
<evidence type="ECO:0000256" key="8">
    <source>
        <dbReference type="SAM" id="MobiDB-lite"/>
    </source>
</evidence>
<evidence type="ECO:0000256" key="5">
    <source>
        <dbReference type="ARBA" id="ARBA00023125"/>
    </source>
</evidence>
<comment type="similarity">
    <text evidence="2">Belongs to the bHLH protein family.</text>
</comment>
<dbReference type="Gene3D" id="4.10.280.10">
    <property type="entry name" value="Helix-loop-helix DNA-binding domain"/>
    <property type="match status" value="1"/>
</dbReference>
<dbReference type="PROSITE" id="PS50888">
    <property type="entry name" value="BHLH"/>
    <property type="match status" value="1"/>
</dbReference>